<feature type="region of interest" description="Disordered" evidence="1">
    <location>
        <begin position="1"/>
        <end position="20"/>
    </location>
</feature>
<feature type="region of interest" description="Disordered" evidence="1">
    <location>
        <begin position="177"/>
        <end position="205"/>
    </location>
</feature>
<accession>A0A9P0DR91</accession>
<feature type="compositionally biased region" description="Acidic residues" evidence="1">
    <location>
        <begin position="10"/>
        <end position="20"/>
    </location>
</feature>
<dbReference type="AlphaFoldDB" id="A0A9P0DR91"/>
<organism evidence="2 3">
    <name type="scientific">Diabrotica balteata</name>
    <name type="common">Banded cucumber beetle</name>
    <dbReference type="NCBI Taxonomy" id="107213"/>
    <lineage>
        <taxon>Eukaryota</taxon>
        <taxon>Metazoa</taxon>
        <taxon>Ecdysozoa</taxon>
        <taxon>Arthropoda</taxon>
        <taxon>Hexapoda</taxon>
        <taxon>Insecta</taxon>
        <taxon>Pterygota</taxon>
        <taxon>Neoptera</taxon>
        <taxon>Endopterygota</taxon>
        <taxon>Coleoptera</taxon>
        <taxon>Polyphaga</taxon>
        <taxon>Cucujiformia</taxon>
        <taxon>Chrysomeloidea</taxon>
        <taxon>Chrysomelidae</taxon>
        <taxon>Galerucinae</taxon>
        <taxon>Diabroticina</taxon>
        <taxon>Diabroticites</taxon>
        <taxon>Diabrotica</taxon>
    </lineage>
</organism>
<gene>
    <name evidence="2" type="ORF">DIABBA_LOCUS138</name>
</gene>
<comment type="caution">
    <text evidence="2">The sequence shown here is derived from an EMBL/GenBank/DDBJ whole genome shotgun (WGS) entry which is preliminary data.</text>
</comment>
<name>A0A9P0DR91_DIABA</name>
<evidence type="ECO:0000256" key="1">
    <source>
        <dbReference type="SAM" id="MobiDB-lite"/>
    </source>
</evidence>
<reference evidence="2" key="1">
    <citation type="submission" date="2022-01" db="EMBL/GenBank/DDBJ databases">
        <authorList>
            <person name="King R."/>
        </authorList>
    </citation>
    <scope>NUCLEOTIDE SEQUENCE</scope>
</reference>
<dbReference type="Proteomes" id="UP001153709">
    <property type="component" value="Unassembled WGS sequence"/>
</dbReference>
<sequence>MAYQHLISSDNEEDIISDSDEYSRSTFLKSIISDSEDEGIANSAHSGTSAEKESTSNSTESATITCRGRSLTEKYSNKKENKNNYSKTKRLQNSITLNQSQVTMEDSEEECDLPRIKIRTDFFPSLGQRKLNDYLTEKESKNNIKNKNMKKFIISSSDSDEDVQRVTLTKRKYIMSSDSEVGTPEKGAGNISSRSEKSDNLENVSEKSYSLKMNVISSDSENEIFRETKKNMSLHRIVPKNQIAHSSDSEIDTCERDLVNTSSRSEKNRTPNNVLDKNSSKINFTSPYLDAVHNEETIKTSVLLERLSVSQKTTMSPAKLTKLEYHMILGADNYFVALLLMHQHPAIHPLIRRQAKGY</sequence>
<evidence type="ECO:0000313" key="2">
    <source>
        <dbReference type="EMBL" id="CAH1231620.1"/>
    </source>
</evidence>
<feature type="region of interest" description="Disordered" evidence="1">
    <location>
        <begin position="34"/>
        <end position="65"/>
    </location>
</feature>
<feature type="compositionally biased region" description="Polar residues" evidence="1">
    <location>
        <begin position="43"/>
        <end position="64"/>
    </location>
</feature>
<proteinExistence type="predicted"/>
<protein>
    <submittedName>
        <fullName evidence="2">Uncharacterized protein</fullName>
    </submittedName>
</protein>
<dbReference type="EMBL" id="CAKJVB030000208">
    <property type="protein sequence ID" value="CAH1231620.1"/>
    <property type="molecule type" value="Genomic_DNA"/>
</dbReference>
<keyword evidence="3" id="KW-1185">Reference proteome</keyword>
<evidence type="ECO:0000313" key="3">
    <source>
        <dbReference type="Proteomes" id="UP001153709"/>
    </source>
</evidence>